<feature type="binding site" evidence="7">
    <location>
        <position position="184"/>
    </location>
    <ligand>
        <name>substrate</name>
    </ligand>
</feature>
<dbReference type="UniPathway" id="UPA00989"/>
<keyword evidence="5 7" id="KW-0949">S-adenosyl-L-methionine</keyword>
<dbReference type="SUPFAM" id="SSF53335">
    <property type="entry name" value="S-adenosyl-L-methionine-dependent methyltransferases"/>
    <property type="match status" value="1"/>
</dbReference>
<dbReference type="Pfam" id="PF02390">
    <property type="entry name" value="Methyltransf_4"/>
    <property type="match status" value="1"/>
</dbReference>
<evidence type="ECO:0000256" key="1">
    <source>
        <dbReference type="ARBA" id="ARBA00000142"/>
    </source>
</evidence>
<evidence type="ECO:0000256" key="4">
    <source>
        <dbReference type="ARBA" id="ARBA00022679"/>
    </source>
</evidence>
<keyword evidence="6 7" id="KW-0819">tRNA processing</keyword>
<comment type="caution">
    <text evidence="7">Lacks conserved residue(s) required for the propagation of feature annotation.</text>
</comment>
<dbReference type="HAMAP" id="MF_01057">
    <property type="entry name" value="tRNA_methyltr_TrmB"/>
    <property type="match status" value="1"/>
</dbReference>
<gene>
    <name evidence="7" type="primary">trmB</name>
    <name evidence="9" type="ORF">MPC4_10296</name>
</gene>
<keyword evidence="3 7" id="KW-0489">Methyltransferase</keyword>
<feature type="binding site" evidence="7">
    <location>
        <position position="216"/>
    </location>
    <ligand>
        <name>substrate</name>
    </ligand>
</feature>
<sequence length="300" mass="33101">MGTRSKPILPDNAPSAAEIARVPAEQRSGDASLAARQRASRADARSESEALVRPQATLFGRRRGKRLTARHDGLMQTALPEVALDASRPIAPAALFPQGVCELWLEIGFGGGEHLAALAKAHPHVGYIGCEPFRNGVAKALASIEAEKLRNVRLYEGDARAIIEALPEAALQGVYLLYPDPWPKRRQRKRRFLSDALLSRLARVMRPGAELRFATDIDDNAGWTLARLLRSPHFIWAPETASDWQDPWRGWPGTRYEAKALREGRKPAYFTFRRNQAPVAQAPNGMESSDRPESGSDSKA</sequence>
<evidence type="ECO:0000256" key="5">
    <source>
        <dbReference type="ARBA" id="ARBA00022691"/>
    </source>
</evidence>
<dbReference type="Proteomes" id="UP000485880">
    <property type="component" value="Unassembled WGS sequence"/>
</dbReference>
<name>A0A8B6M0K5_METTU</name>
<evidence type="ECO:0000313" key="10">
    <source>
        <dbReference type="Proteomes" id="UP000485880"/>
    </source>
</evidence>
<dbReference type="InterPro" id="IPR055361">
    <property type="entry name" value="tRNA_methyltr_TrmB_bact"/>
</dbReference>
<dbReference type="Gene3D" id="3.40.50.150">
    <property type="entry name" value="Vaccinia Virus protein VP39"/>
    <property type="match status" value="1"/>
</dbReference>
<comment type="catalytic activity">
    <reaction evidence="1 7">
        <text>guanosine(46) in tRNA + S-adenosyl-L-methionine = N(7)-methylguanosine(46) in tRNA + S-adenosyl-L-homocysteine</text>
        <dbReference type="Rhea" id="RHEA:42708"/>
        <dbReference type="Rhea" id="RHEA-COMP:10188"/>
        <dbReference type="Rhea" id="RHEA-COMP:10189"/>
        <dbReference type="ChEBI" id="CHEBI:57856"/>
        <dbReference type="ChEBI" id="CHEBI:59789"/>
        <dbReference type="ChEBI" id="CHEBI:74269"/>
        <dbReference type="ChEBI" id="CHEBI:74480"/>
        <dbReference type="EC" id="2.1.1.33"/>
    </reaction>
</comment>
<evidence type="ECO:0000256" key="6">
    <source>
        <dbReference type="ARBA" id="ARBA00022694"/>
    </source>
</evidence>
<dbReference type="InterPro" id="IPR003358">
    <property type="entry name" value="tRNA_(Gua-N-7)_MeTrfase_Trmb"/>
</dbReference>
<feature type="binding site" evidence="7">
    <location>
        <position position="131"/>
    </location>
    <ligand>
        <name>S-adenosyl-L-methionine</name>
        <dbReference type="ChEBI" id="CHEBI:59789"/>
    </ligand>
</feature>
<dbReference type="EMBL" id="CABFMQ020000001">
    <property type="protein sequence ID" value="VTZ48346.1"/>
    <property type="molecule type" value="Genomic_DNA"/>
</dbReference>
<evidence type="ECO:0000256" key="2">
    <source>
        <dbReference type="ARBA" id="ARBA00003015"/>
    </source>
</evidence>
<evidence type="ECO:0000256" key="8">
    <source>
        <dbReference type="SAM" id="MobiDB-lite"/>
    </source>
</evidence>
<evidence type="ECO:0000313" key="9">
    <source>
        <dbReference type="EMBL" id="VTZ48346.1"/>
    </source>
</evidence>
<feature type="binding site" evidence="7">
    <location>
        <position position="180"/>
    </location>
    <ligand>
        <name>S-adenosyl-L-methionine</name>
        <dbReference type="ChEBI" id="CHEBI:59789"/>
    </ligand>
</feature>
<comment type="caution">
    <text evidence="9">The sequence shown here is derived from an EMBL/GenBank/DDBJ whole genome shotgun (WGS) entry which is preliminary data.</text>
</comment>
<feature type="compositionally biased region" description="Basic and acidic residues" evidence="8">
    <location>
        <begin position="288"/>
        <end position="300"/>
    </location>
</feature>
<protein>
    <recommendedName>
        <fullName evidence="7">tRNA (guanine-N(7)-)-methyltransferase</fullName>
        <ecNumber evidence="7">2.1.1.33</ecNumber>
    </recommendedName>
    <alternativeName>
        <fullName evidence="7">tRNA (guanine(46)-N(7))-methyltransferase</fullName>
    </alternativeName>
    <alternativeName>
        <fullName evidence="7">tRNA(m7G46)-methyltransferase</fullName>
    </alternativeName>
</protein>
<feature type="region of interest" description="Disordered" evidence="8">
    <location>
        <begin position="1"/>
        <end position="50"/>
    </location>
</feature>
<comment type="similarity">
    <text evidence="7">Belongs to the class I-like SAM-binding methyltransferase superfamily. TrmB family.</text>
</comment>
<evidence type="ECO:0000256" key="7">
    <source>
        <dbReference type="HAMAP-Rule" id="MF_01057"/>
    </source>
</evidence>
<feature type="compositionally biased region" description="Basic and acidic residues" evidence="8">
    <location>
        <begin position="40"/>
        <end position="50"/>
    </location>
</feature>
<keyword evidence="10" id="KW-1185">Reference proteome</keyword>
<dbReference type="PROSITE" id="PS51625">
    <property type="entry name" value="SAM_MT_TRMB"/>
    <property type="match status" value="1"/>
</dbReference>
<feature type="binding site" evidence="7">
    <location>
        <begin position="254"/>
        <end position="257"/>
    </location>
    <ligand>
        <name>substrate</name>
    </ligand>
</feature>
<dbReference type="AlphaFoldDB" id="A0A8B6M0K5"/>
<comment type="function">
    <text evidence="2 7">Catalyzes the formation of N(7)-methylguanine at position 46 (m7G46) in tRNA.</text>
</comment>
<feature type="binding site" evidence="7">
    <location>
        <position position="158"/>
    </location>
    <ligand>
        <name>S-adenosyl-L-methionine</name>
        <dbReference type="ChEBI" id="CHEBI:59789"/>
    </ligand>
</feature>
<feature type="binding site" evidence="7">
    <location>
        <position position="106"/>
    </location>
    <ligand>
        <name>S-adenosyl-L-methionine</name>
        <dbReference type="ChEBI" id="CHEBI:59789"/>
    </ligand>
</feature>
<dbReference type="GO" id="GO:0008176">
    <property type="term" value="F:tRNA (guanine(46)-N7)-methyltransferase activity"/>
    <property type="evidence" value="ECO:0007669"/>
    <property type="project" value="UniProtKB-UniRule"/>
</dbReference>
<dbReference type="PANTHER" id="PTHR23417:SF14">
    <property type="entry name" value="PENTACOTRIPEPTIDE-REPEAT REGION OF PRORP DOMAIN-CONTAINING PROTEIN"/>
    <property type="match status" value="1"/>
</dbReference>
<dbReference type="PANTHER" id="PTHR23417">
    <property type="entry name" value="3-DEOXY-D-MANNO-OCTULOSONIC-ACID TRANSFERASE/TRNA GUANINE-N 7 - -METHYLTRANSFERASE"/>
    <property type="match status" value="1"/>
</dbReference>
<dbReference type="EC" id="2.1.1.33" evidence="7"/>
<proteinExistence type="inferred from homology"/>
<dbReference type="CDD" id="cd02440">
    <property type="entry name" value="AdoMet_MTases"/>
    <property type="match status" value="1"/>
</dbReference>
<organism evidence="9 10">
    <name type="scientific">Methylocella tundrae</name>
    <dbReference type="NCBI Taxonomy" id="227605"/>
    <lineage>
        <taxon>Bacteria</taxon>
        <taxon>Pseudomonadati</taxon>
        <taxon>Pseudomonadota</taxon>
        <taxon>Alphaproteobacteria</taxon>
        <taxon>Hyphomicrobiales</taxon>
        <taxon>Beijerinckiaceae</taxon>
        <taxon>Methylocella</taxon>
    </lineage>
</organism>
<keyword evidence="4 7" id="KW-0808">Transferase</keyword>
<reference evidence="9 10" key="1">
    <citation type="submission" date="2019-05" db="EMBL/GenBank/DDBJ databases">
        <authorList>
            <person name="Farhan Ul Haque M."/>
        </authorList>
    </citation>
    <scope>NUCLEOTIDE SEQUENCE [LARGE SCALE GENOMIC DNA]</scope>
    <source>
        <strain evidence="9">2</strain>
    </source>
</reference>
<feature type="region of interest" description="Disordered" evidence="8">
    <location>
        <begin position="272"/>
        <end position="300"/>
    </location>
</feature>
<comment type="pathway">
    <text evidence="7">tRNA modification; N(7)-methylguanine-tRNA biosynthesis.</text>
</comment>
<evidence type="ECO:0000256" key="3">
    <source>
        <dbReference type="ARBA" id="ARBA00022603"/>
    </source>
</evidence>
<dbReference type="NCBIfam" id="TIGR00091">
    <property type="entry name" value="tRNA (guanosine(46)-N7)-methyltransferase TrmB"/>
    <property type="match status" value="1"/>
</dbReference>
<dbReference type="GO" id="GO:0043527">
    <property type="term" value="C:tRNA methyltransferase complex"/>
    <property type="evidence" value="ECO:0007669"/>
    <property type="project" value="TreeGrafter"/>
</dbReference>
<dbReference type="InterPro" id="IPR029063">
    <property type="entry name" value="SAM-dependent_MTases_sf"/>
</dbReference>
<accession>A0A8B6M0K5</accession>